<organism evidence="1 2">
    <name type="scientific">Racocetra persica</name>
    <dbReference type="NCBI Taxonomy" id="160502"/>
    <lineage>
        <taxon>Eukaryota</taxon>
        <taxon>Fungi</taxon>
        <taxon>Fungi incertae sedis</taxon>
        <taxon>Mucoromycota</taxon>
        <taxon>Glomeromycotina</taxon>
        <taxon>Glomeromycetes</taxon>
        <taxon>Diversisporales</taxon>
        <taxon>Gigasporaceae</taxon>
        <taxon>Racocetra</taxon>
    </lineage>
</organism>
<evidence type="ECO:0000313" key="1">
    <source>
        <dbReference type="EMBL" id="CAG8844715.1"/>
    </source>
</evidence>
<reference evidence="1" key="1">
    <citation type="submission" date="2021-06" db="EMBL/GenBank/DDBJ databases">
        <authorList>
            <person name="Kallberg Y."/>
            <person name="Tangrot J."/>
            <person name="Rosling A."/>
        </authorList>
    </citation>
    <scope>NUCLEOTIDE SEQUENCE</scope>
    <source>
        <strain evidence="1">MA461A</strain>
    </source>
</reference>
<protein>
    <submittedName>
        <fullName evidence="1">7650_t:CDS:1</fullName>
    </submittedName>
</protein>
<evidence type="ECO:0000313" key="2">
    <source>
        <dbReference type="Proteomes" id="UP000789920"/>
    </source>
</evidence>
<accession>A0ACA9SN90</accession>
<proteinExistence type="predicted"/>
<feature type="non-terminal residue" evidence="1">
    <location>
        <position position="154"/>
    </location>
</feature>
<dbReference type="Proteomes" id="UP000789920">
    <property type="component" value="Unassembled WGS sequence"/>
</dbReference>
<feature type="non-terminal residue" evidence="1">
    <location>
        <position position="1"/>
    </location>
</feature>
<keyword evidence="2" id="KW-1185">Reference proteome</keyword>
<dbReference type="EMBL" id="CAJVQC010143774">
    <property type="protein sequence ID" value="CAG8844715.1"/>
    <property type="molecule type" value="Genomic_DNA"/>
</dbReference>
<sequence>EINEIYFTSTPSGQTGLRVSLAFLATFQVLNPQVKVYHIDTLLLQAGTENCLSMLTIDSSGNKYHIAVYQNKKCLLVNQVIQRVELTKIKEKFPDFRIFQDFQGLEIGLKYVLLLTFKMDFLQELNEQQKQAVYEEHSRICVIAGPGCGKTKTL</sequence>
<name>A0ACA9SN90_9GLOM</name>
<gene>
    <name evidence="1" type="ORF">RPERSI_LOCUS33328</name>
</gene>
<comment type="caution">
    <text evidence="1">The sequence shown here is derived from an EMBL/GenBank/DDBJ whole genome shotgun (WGS) entry which is preliminary data.</text>
</comment>